<proteinExistence type="predicted"/>
<evidence type="ECO:0000256" key="5">
    <source>
        <dbReference type="ARBA" id="ARBA00023136"/>
    </source>
</evidence>
<evidence type="ECO:0000256" key="2">
    <source>
        <dbReference type="ARBA" id="ARBA00022475"/>
    </source>
</evidence>
<comment type="caution">
    <text evidence="8">The sequence shown here is derived from an EMBL/GenBank/DDBJ whole genome shotgun (WGS) entry which is preliminary data.</text>
</comment>
<evidence type="ECO:0000256" key="6">
    <source>
        <dbReference type="SAM" id="Phobius"/>
    </source>
</evidence>
<keyword evidence="2" id="KW-1003">Cell membrane</keyword>
<reference evidence="8 9" key="1">
    <citation type="submission" date="2024-06" db="EMBL/GenBank/DDBJ databases">
        <authorList>
            <person name="Lee S.D."/>
        </authorList>
    </citation>
    <scope>NUCLEOTIDE SEQUENCE [LARGE SCALE GENOMIC DNA]</scope>
    <source>
        <strain evidence="8 9">N1-10</strain>
    </source>
</reference>
<dbReference type="RefSeq" id="WP_380563586.1">
    <property type="nucleotide sequence ID" value="NZ_JBEUKS010000002.1"/>
</dbReference>
<accession>A0ABV6XI89</accession>
<sequence length="302" mass="31243">MILVPLLGAAFGTGLWLAYTALRPARPALVEHLRPHAPAPAVRGPAASGTGSPGGGSWSAALGRRLVPRLAALGLPGARVRADLRALDRPVETLLAEKATSALLGLLVPLLMGFALTATGTVHSWTLPLWGCAVLVPAAFMVPDHTVRTAAKSHREEVRQALSAVLDITSVALAGGTGVTQALQDAADAAHGPAFALFKQALREAEITRTDPWGPLQALGQRLQLTDLDELAGTIALAGSEGARVKNSLATKAASLRTHLLAEQEALATSATEHMSVPVVLLFVAFLVLIAFPALARVTGTL</sequence>
<evidence type="ECO:0000259" key="7">
    <source>
        <dbReference type="Pfam" id="PF00482"/>
    </source>
</evidence>
<feature type="domain" description="Type II secretion system protein GspF" evidence="7">
    <location>
        <begin position="168"/>
        <end position="293"/>
    </location>
</feature>
<dbReference type="PANTHER" id="PTHR35007">
    <property type="entry name" value="INTEGRAL MEMBRANE PROTEIN-RELATED"/>
    <property type="match status" value="1"/>
</dbReference>
<protein>
    <submittedName>
        <fullName evidence="8">Type II secretion system F family protein</fullName>
    </submittedName>
</protein>
<dbReference type="Proteomes" id="UP001592581">
    <property type="component" value="Unassembled WGS sequence"/>
</dbReference>
<feature type="transmembrane region" description="Helical" evidence="6">
    <location>
        <begin position="275"/>
        <end position="296"/>
    </location>
</feature>
<dbReference type="EMBL" id="JBEUKS010000002">
    <property type="protein sequence ID" value="MFC1437993.1"/>
    <property type="molecule type" value="Genomic_DNA"/>
</dbReference>
<evidence type="ECO:0000256" key="3">
    <source>
        <dbReference type="ARBA" id="ARBA00022692"/>
    </source>
</evidence>
<comment type="subcellular location">
    <subcellularLocation>
        <location evidence="1">Cell membrane</location>
        <topology evidence="1">Multi-pass membrane protein</topology>
    </subcellularLocation>
</comment>
<keyword evidence="5 6" id="KW-0472">Membrane</keyword>
<evidence type="ECO:0000313" key="9">
    <source>
        <dbReference type="Proteomes" id="UP001592581"/>
    </source>
</evidence>
<gene>
    <name evidence="8" type="ORF">ABUW04_06950</name>
</gene>
<keyword evidence="9" id="KW-1185">Reference proteome</keyword>
<organism evidence="8 9">
    <name type="scientific">Streptacidiphilus jeojiensis</name>
    <dbReference type="NCBI Taxonomy" id="3229225"/>
    <lineage>
        <taxon>Bacteria</taxon>
        <taxon>Bacillati</taxon>
        <taxon>Actinomycetota</taxon>
        <taxon>Actinomycetes</taxon>
        <taxon>Kitasatosporales</taxon>
        <taxon>Streptomycetaceae</taxon>
        <taxon>Streptacidiphilus</taxon>
    </lineage>
</organism>
<keyword evidence="4 6" id="KW-1133">Transmembrane helix</keyword>
<dbReference type="PANTHER" id="PTHR35007:SF1">
    <property type="entry name" value="PILUS ASSEMBLY PROTEIN"/>
    <property type="match status" value="1"/>
</dbReference>
<dbReference type="InterPro" id="IPR018076">
    <property type="entry name" value="T2SS_GspF_dom"/>
</dbReference>
<evidence type="ECO:0000256" key="1">
    <source>
        <dbReference type="ARBA" id="ARBA00004651"/>
    </source>
</evidence>
<name>A0ABV6XI89_9ACTN</name>
<evidence type="ECO:0000256" key="4">
    <source>
        <dbReference type="ARBA" id="ARBA00022989"/>
    </source>
</evidence>
<keyword evidence="3 6" id="KW-0812">Transmembrane</keyword>
<evidence type="ECO:0000313" key="8">
    <source>
        <dbReference type="EMBL" id="MFC1437993.1"/>
    </source>
</evidence>
<dbReference type="Pfam" id="PF00482">
    <property type="entry name" value="T2SSF"/>
    <property type="match status" value="1"/>
</dbReference>